<keyword evidence="4" id="KW-1185">Reference proteome</keyword>
<name>A0A370GP76_9BACI</name>
<evidence type="ECO:0000313" key="4">
    <source>
        <dbReference type="Proteomes" id="UP000255326"/>
    </source>
</evidence>
<protein>
    <submittedName>
        <fullName evidence="3">Uncharacterized protein DUF4396</fullName>
    </submittedName>
</protein>
<sequence>MTLLTTISYIALALGIISALIILIDIIKNPQPMGIMNIVWPINGLYLGPFGIWAYWVMGRSKKEHNHHEENHDHDHNDQHDHENMHGDKPFWQSVFVSTSHCSSGCTFGDAAGVPIVFLTGLTIAGSTLFAHYLVEFIFAYIFGVFFQVFSIVPMSRKMGDDMSWGKGFWKAIKADTLSLVAFEIGMFGWMAIVHYLLFTKPPEPNTAVYWFMMQIAMILGALTSYPANWLLVKKGVKHGM</sequence>
<dbReference type="RefSeq" id="WP_114744397.1">
    <property type="nucleotide sequence ID" value="NZ_QQAY01000002.1"/>
</dbReference>
<feature type="transmembrane region" description="Helical" evidence="1">
    <location>
        <begin position="38"/>
        <end position="58"/>
    </location>
</feature>
<gene>
    <name evidence="3" type="ORF">DFR59_102173</name>
</gene>
<dbReference type="EMBL" id="QQAY01000002">
    <property type="protein sequence ID" value="RDI45545.1"/>
    <property type="molecule type" value="Genomic_DNA"/>
</dbReference>
<evidence type="ECO:0000313" key="3">
    <source>
        <dbReference type="EMBL" id="RDI45545.1"/>
    </source>
</evidence>
<feature type="domain" description="DUF4396" evidence="2">
    <location>
        <begin position="92"/>
        <end position="238"/>
    </location>
</feature>
<feature type="transmembrane region" description="Helical" evidence="1">
    <location>
        <begin position="137"/>
        <end position="156"/>
    </location>
</feature>
<dbReference type="Proteomes" id="UP000255326">
    <property type="component" value="Unassembled WGS sequence"/>
</dbReference>
<dbReference type="OrthoDB" id="510720at2"/>
<comment type="caution">
    <text evidence="3">The sequence shown here is derived from an EMBL/GenBank/DDBJ whole genome shotgun (WGS) entry which is preliminary data.</text>
</comment>
<keyword evidence="1" id="KW-0812">Transmembrane</keyword>
<dbReference type="InterPro" id="IPR025509">
    <property type="entry name" value="DUF4396"/>
</dbReference>
<evidence type="ECO:0000259" key="2">
    <source>
        <dbReference type="Pfam" id="PF14342"/>
    </source>
</evidence>
<accession>A0A370GP76</accession>
<proteinExistence type="predicted"/>
<keyword evidence="1" id="KW-1133">Transmembrane helix</keyword>
<dbReference type="AlphaFoldDB" id="A0A370GP76"/>
<dbReference type="Pfam" id="PF14342">
    <property type="entry name" value="DUF4396"/>
    <property type="match status" value="1"/>
</dbReference>
<feature type="transmembrane region" description="Helical" evidence="1">
    <location>
        <begin position="6"/>
        <end position="26"/>
    </location>
</feature>
<feature type="transmembrane region" description="Helical" evidence="1">
    <location>
        <begin position="177"/>
        <end position="198"/>
    </location>
</feature>
<reference evidence="3 4" key="1">
    <citation type="submission" date="2018-07" db="EMBL/GenBank/DDBJ databases">
        <title>Genomic Encyclopedia of Type Strains, Phase IV (KMG-IV): sequencing the most valuable type-strain genomes for metagenomic binning, comparative biology and taxonomic classification.</title>
        <authorList>
            <person name="Goeker M."/>
        </authorList>
    </citation>
    <scope>NUCLEOTIDE SEQUENCE [LARGE SCALE GENOMIC DNA]</scope>
    <source>
        <strain evidence="3 4">DSM 25281</strain>
    </source>
</reference>
<organism evidence="3 4">
    <name type="scientific">Falsibacillus pallidus</name>
    <dbReference type="NCBI Taxonomy" id="493781"/>
    <lineage>
        <taxon>Bacteria</taxon>
        <taxon>Bacillati</taxon>
        <taxon>Bacillota</taxon>
        <taxon>Bacilli</taxon>
        <taxon>Bacillales</taxon>
        <taxon>Bacillaceae</taxon>
        <taxon>Falsibacillus</taxon>
    </lineage>
</organism>
<evidence type="ECO:0000256" key="1">
    <source>
        <dbReference type="SAM" id="Phobius"/>
    </source>
</evidence>
<feature type="transmembrane region" description="Helical" evidence="1">
    <location>
        <begin position="210"/>
        <end position="233"/>
    </location>
</feature>
<keyword evidence="1" id="KW-0472">Membrane</keyword>